<reference evidence="1" key="1">
    <citation type="journal article" date="2021" name="PeerJ">
        <title>Extensive microbial diversity within the chicken gut microbiome revealed by metagenomics and culture.</title>
        <authorList>
            <person name="Gilroy R."/>
            <person name="Ravi A."/>
            <person name="Getino M."/>
            <person name="Pursley I."/>
            <person name="Horton D.L."/>
            <person name="Alikhan N.F."/>
            <person name="Baker D."/>
            <person name="Gharbi K."/>
            <person name="Hall N."/>
            <person name="Watson M."/>
            <person name="Adriaenssens E.M."/>
            <person name="Foster-Nyarko E."/>
            <person name="Jarju S."/>
            <person name="Secka A."/>
            <person name="Antonio M."/>
            <person name="Oren A."/>
            <person name="Chaudhuri R.R."/>
            <person name="La Ragione R."/>
            <person name="Hildebrand F."/>
            <person name="Pallen M.J."/>
        </authorList>
    </citation>
    <scope>NUCLEOTIDE SEQUENCE</scope>
    <source>
        <strain evidence="1">CHK195-9823</strain>
    </source>
</reference>
<protein>
    <submittedName>
        <fullName evidence="1">Abi family protein</fullName>
    </submittedName>
</protein>
<reference evidence="1" key="2">
    <citation type="submission" date="2021-04" db="EMBL/GenBank/DDBJ databases">
        <authorList>
            <person name="Gilroy R."/>
        </authorList>
    </citation>
    <scope>NUCLEOTIDE SEQUENCE</scope>
    <source>
        <strain evidence="1">CHK195-9823</strain>
    </source>
</reference>
<evidence type="ECO:0000313" key="2">
    <source>
        <dbReference type="Proteomes" id="UP000886814"/>
    </source>
</evidence>
<comment type="caution">
    <text evidence="1">The sequence shown here is derived from an EMBL/GenBank/DDBJ whole genome shotgun (WGS) entry which is preliminary data.</text>
</comment>
<organism evidence="1 2">
    <name type="scientific">Candidatus Blautia stercorigallinarum</name>
    <dbReference type="NCBI Taxonomy" id="2838501"/>
    <lineage>
        <taxon>Bacteria</taxon>
        <taxon>Bacillati</taxon>
        <taxon>Bacillota</taxon>
        <taxon>Clostridia</taxon>
        <taxon>Lachnospirales</taxon>
        <taxon>Lachnospiraceae</taxon>
        <taxon>Blautia</taxon>
    </lineage>
</organism>
<dbReference type="AlphaFoldDB" id="A0A9D1TFN1"/>
<dbReference type="InterPro" id="IPR011664">
    <property type="entry name" value="Abi_system_AbiD/AbiF-like"/>
</dbReference>
<evidence type="ECO:0000313" key="1">
    <source>
        <dbReference type="EMBL" id="HIV39343.1"/>
    </source>
</evidence>
<dbReference type="Proteomes" id="UP000886814">
    <property type="component" value="Unassembled WGS sequence"/>
</dbReference>
<gene>
    <name evidence="1" type="ORF">H9747_10175</name>
</gene>
<accession>A0A9D1TFN1</accession>
<sequence length="311" mass="36682">MSKPFLTYDQQLDKLQNEKKLQIHDRAAAKEILKNIGYFSLIGGYKTPFINPMTRIYQNNTSFEDIYALYRFDLSLRELVFKYLCEIECKIRQLVSYHFCSLHGEQQTAYLTPGNYNHTKKNAADITRLIQILSYQANKNTEHNYVVHQRKVYHNVPLWVLTNTLTYGQISRFYALLPFQLQSGISKDFPGVNEKNLERYLKILTLFRNVCAHNERLYSFRTQIDFPDTMLHQKLNIPKKGNQYLSGKRDLFGLVIAFRYLLPKQDFLEFKRTLIGIINKYIKNSGQISESSLLDIMGFPANWKDITRYRI</sequence>
<name>A0A9D1TFN1_9FIRM</name>
<proteinExistence type="predicted"/>
<dbReference type="EMBL" id="DXIQ01000064">
    <property type="protein sequence ID" value="HIV39343.1"/>
    <property type="molecule type" value="Genomic_DNA"/>
</dbReference>
<dbReference type="Pfam" id="PF07751">
    <property type="entry name" value="Abi_2"/>
    <property type="match status" value="1"/>
</dbReference>